<dbReference type="EMBL" id="HACG01007460">
    <property type="protein sequence ID" value="CEK54325.1"/>
    <property type="molecule type" value="Transcribed_RNA"/>
</dbReference>
<dbReference type="AlphaFoldDB" id="A0A0B6YFK3"/>
<reference evidence="1" key="1">
    <citation type="submission" date="2014-12" db="EMBL/GenBank/DDBJ databases">
        <title>Insight into the proteome of Arion vulgaris.</title>
        <authorList>
            <person name="Aradska J."/>
            <person name="Bulat T."/>
            <person name="Smidak R."/>
            <person name="Sarate P."/>
            <person name="Gangsoo J."/>
            <person name="Sialana F."/>
            <person name="Bilban M."/>
            <person name="Lubec G."/>
        </authorList>
    </citation>
    <scope>NUCLEOTIDE SEQUENCE</scope>
    <source>
        <tissue evidence="1">Skin</tissue>
    </source>
</reference>
<evidence type="ECO:0000313" key="1">
    <source>
        <dbReference type="EMBL" id="CEK54325.1"/>
    </source>
</evidence>
<gene>
    <name evidence="1" type="primary">ORF22511</name>
</gene>
<proteinExistence type="predicted"/>
<feature type="non-terminal residue" evidence="1">
    <location>
        <position position="55"/>
    </location>
</feature>
<sequence length="55" mass="6286">MELREEDLPSCSKMSTVISLERTTVKNVTINKYPVVMLTKLDPDIVSVKLNMEDM</sequence>
<accession>A0A0B6YFK3</accession>
<protein>
    <submittedName>
        <fullName evidence="1">Uncharacterized protein</fullName>
    </submittedName>
</protein>
<name>A0A0B6YFK3_9EUPU</name>
<organism evidence="1">
    <name type="scientific">Arion vulgaris</name>
    <dbReference type="NCBI Taxonomy" id="1028688"/>
    <lineage>
        <taxon>Eukaryota</taxon>
        <taxon>Metazoa</taxon>
        <taxon>Spiralia</taxon>
        <taxon>Lophotrochozoa</taxon>
        <taxon>Mollusca</taxon>
        <taxon>Gastropoda</taxon>
        <taxon>Heterobranchia</taxon>
        <taxon>Euthyneura</taxon>
        <taxon>Panpulmonata</taxon>
        <taxon>Eupulmonata</taxon>
        <taxon>Stylommatophora</taxon>
        <taxon>Helicina</taxon>
        <taxon>Arionoidea</taxon>
        <taxon>Arionidae</taxon>
        <taxon>Arion</taxon>
    </lineage>
</organism>